<keyword evidence="1" id="KW-0812">Transmembrane</keyword>
<evidence type="ECO:0008006" key="3">
    <source>
        <dbReference type="Google" id="ProtNLM"/>
    </source>
</evidence>
<evidence type="ECO:0000313" key="2">
    <source>
        <dbReference type="EMBL" id="EBS0563369.1"/>
    </source>
</evidence>
<keyword evidence="1" id="KW-1133">Transmembrane helix</keyword>
<sequence length="446" mass="50465">MGHWLNLAARLANGQHVATESIRFQNRDKFEKVTAAVAEMRKTDYSRTAYETSTIPAVIKECFGITVRLCDASELGLADQRLAAVHPPELDKNHPLVPEFQRITYKGNNDLGIYSKFAKDGVIIGEVNDLEATVGGDYSKVICQLYVTPVLFADESFTDEELGAIILHEVGHIYTYFKLIGRTLLTNMIADAAANRLMKIEDPKEKMKVVADVEKLLNTKIAQPETLLEEYRKEPLYLHLVTELSQTRVNAVASNGYVNRNWERLADDFAARCGAAQHLATGLYKLETSPMYLARNNSFVDYGTHIVVQAAILSFYIYNAVYMPFITAGCFIFGLIITDPQDYIYDQPHERFATMRRTMIEELRIYEGVNSKEANEYRKRVLREIAVVDDLLSQVNDKSNIFKLFHDYLTPSGRREKKAIDFQQDIEKFLTSDLAVASARLSAGAK</sequence>
<reference evidence="2" key="1">
    <citation type="submission" date="2018-07" db="EMBL/GenBank/DDBJ databases">
        <authorList>
            <person name="Ashton P.M."/>
            <person name="Dallman T."/>
            <person name="Nair S."/>
            <person name="De Pinna E."/>
            <person name="Peters T."/>
            <person name="Grant K."/>
        </authorList>
    </citation>
    <scope>NUCLEOTIDE SEQUENCE</scope>
    <source>
        <strain evidence="2">142535</strain>
    </source>
</reference>
<gene>
    <name evidence="2" type="ORF">DTU56_09580</name>
</gene>
<organism evidence="2">
    <name type="scientific">Salmonella muenchen</name>
    <dbReference type="NCBI Taxonomy" id="596"/>
    <lineage>
        <taxon>Bacteria</taxon>
        <taxon>Pseudomonadati</taxon>
        <taxon>Pseudomonadota</taxon>
        <taxon>Gammaproteobacteria</taxon>
        <taxon>Enterobacterales</taxon>
        <taxon>Enterobacteriaceae</taxon>
        <taxon>Salmonella</taxon>
    </lineage>
</organism>
<keyword evidence="1" id="KW-0472">Membrane</keyword>
<name>A0A5U8XKD7_SALMU</name>
<dbReference type="EMBL" id="AAGUDP010000006">
    <property type="protein sequence ID" value="EBS0563369.1"/>
    <property type="molecule type" value="Genomic_DNA"/>
</dbReference>
<comment type="caution">
    <text evidence="2">The sequence shown here is derived from an EMBL/GenBank/DDBJ whole genome shotgun (WGS) entry which is preliminary data.</text>
</comment>
<proteinExistence type="predicted"/>
<accession>A0A5U8XKD7</accession>
<feature type="transmembrane region" description="Helical" evidence="1">
    <location>
        <begin position="315"/>
        <end position="337"/>
    </location>
</feature>
<dbReference type="AlphaFoldDB" id="A0A5U8XKD7"/>
<protein>
    <recommendedName>
        <fullName evidence="3">Virion structural protein</fullName>
    </recommendedName>
</protein>
<evidence type="ECO:0000256" key="1">
    <source>
        <dbReference type="SAM" id="Phobius"/>
    </source>
</evidence>